<dbReference type="EMBL" id="KQ435794">
    <property type="protein sequence ID" value="KOX74009.1"/>
    <property type="molecule type" value="Genomic_DNA"/>
</dbReference>
<organism evidence="1 2">
    <name type="scientific">Melipona quadrifasciata</name>
    <dbReference type="NCBI Taxonomy" id="166423"/>
    <lineage>
        <taxon>Eukaryota</taxon>
        <taxon>Metazoa</taxon>
        <taxon>Ecdysozoa</taxon>
        <taxon>Arthropoda</taxon>
        <taxon>Hexapoda</taxon>
        <taxon>Insecta</taxon>
        <taxon>Pterygota</taxon>
        <taxon>Neoptera</taxon>
        <taxon>Endopterygota</taxon>
        <taxon>Hymenoptera</taxon>
        <taxon>Apocrita</taxon>
        <taxon>Aculeata</taxon>
        <taxon>Apoidea</taxon>
        <taxon>Anthophila</taxon>
        <taxon>Apidae</taxon>
        <taxon>Melipona</taxon>
    </lineage>
</organism>
<evidence type="ECO:0000313" key="1">
    <source>
        <dbReference type="EMBL" id="KOX74009.1"/>
    </source>
</evidence>
<keyword evidence="2" id="KW-1185">Reference proteome</keyword>
<dbReference type="AlphaFoldDB" id="A0A0M9A1Q0"/>
<evidence type="ECO:0000313" key="2">
    <source>
        <dbReference type="Proteomes" id="UP000053105"/>
    </source>
</evidence>
<name>A0A0M9A1Q0_9HYME</name>
<gene>
    <name evidence="1" type="ORF">WN51_14089</name>
</gene>
<reference evidence="1 2" key="1">
    <citation type="submission" date="2015-07" db="EMBL/GenBank/DDBJ databases">
        <title>The genome of Melipona quadrifasciata.</title>
        <authorList>
            <person name="Pan H."/>
            <person name="Kapheim K."/>
        </authorList>
    </citation>
    <scope>NUCLEOTIDE SEQUENCE [LARGE SCALE GENOMIC DNA]</scope>
    <source>
        <strain evidence="1">0111107301</strain>
        <tissue evidence="1">Whole body</tissue>
    </source>
</reference>
<sequence length="56" mass="6659">MIVVTRIDVERDGGRGSRFLSEHLDLSGDLRRVIRREKGNEEEWGEEQEEEEEEEE</sequence>
<protein>
    <submittedName>
        <fullName evidence="1">Uncharacterized protein</fullName>
    </submittedName>
</protein>
<accession>A0A0M9A1Q0</accession>
<proteinExistence type="predicted"/>
<dbReference type="Proteomes" id="UP000053105">
    <property type="component" value="Unassembled WGS sequence"/>
</dbReference>